<organism evidence="4 5">
    <name type="scientific">Pseudonocardia broussonetiae</name>
    <dbReference type="NCBI Taxonomy" id="2736640"/>
    <lineage>
        <taxon>Bacteria</taxon>
        <taxon>Bacillati</taxon>
        <taxon>Actinomycetota</taxon>
        <taxon>Actinomycetes</taxon>
        <taxon>Pseudonocardiales</taxon>
        <taxon>Pseudonocardiaceae</taxon>
        <taxon>Pseudonocardia</taxon>
    </lineage>
</organism>
<evidence type="ECO:0000256" key="3">
    <source>
        <dbReference type="ARBA" id="ARBA00023002"/>
    </source>
</evidence>
<gene>
    <name evidence="4" type="ORF">HOP40_19285</name>
</gene>
<comment type="pathway">
    <text evidence="1">Cofactor biosynthesis; adenosylcobalamin biosynthesis.</text>
</comment>
<keyword evidence="5" id="KW-1185">Reference proteome</keyword>
<dbReference type="KEGG" id="pbro:HOP40_19285"/>
<name>A0A6M6JHZ7_9PSEU</name>
<accession>A0A6M6JHZ7</accession>
<dbReference type="PROSITE" id="PS51014">
    <property type="entry name" value="COBK_CBIJ"/>
    <property type="match status" value="1"/>
</dbReference>
<reference evidence="4 5" key="1">
    <citation type="submission" date="2020-05" db="EMBL/GenBank/DDBJ databases">
        <authorList>
            <person name="Mo P."/>
        </authorList>
    </citation>
    <scope>NUCLEOTIDE SEQUENCE [LARGE SCALE GENOMIC DNA]</scope>
    <source>
        <strain evidence="4 5">Gen01</strain>
    </source>
</reference>
<evidence type="ECO:0000256" key="2">
    <source>
        <dbReference type="ARBA" id="ARBA00022573"/>
    </source>
</evidence>
<proteinExistence type="predicted"/>
<sequence>MERTVLVLGGTGEARRLAEALVGEPGVHVVSSLAGRVREPALPPGEVRIGGFGGPDALAAWLVARHAVAVVDATHPFAARMSAHAAAATGAAGVPLVVLRRPGWTPGPGDAWTVVDSLADAARRLPELGERAFLTTGRGGLAAFAASELWFLVRSVDPPGPPAPRRMHVVLGRGPFTVDDERALLRAHAIDVLVTKDSGGPAAKLEAARAEGVPVLVVARPPLPPGADVVDTVEAALARVRDTVARCAPST</sequence>
<keyword evidence="3 4" id="KW-0560">Oxidoreductase</keyword>
<dbReference type="UniPathway" id="UPA00148"/>
<dbReference type="EMBL" id="CP053564">
    <property type="protein sequence ID" value="QJY47684.1"/>
    <property type="molecule type" value="Genomic_DNA"/>
</dbReference>
<dbReference type="PANTHER" id="PTHR36925:SF1">
    <property type="entry name" value="COBALT-PRECORRIN-6A REDUCTASE"/>
    <property type="match status" value="1"/>
</dbReference>
<evidence type="ECO:0000313" key="4">
    <source>
        <dbReference type="EMBL" id="QJY47684.1"/>
    </source>
</evidence>
<dbReference type="Proteomes" id="UP000505377">
    <property type="component" value="Chromosome"/>
</dbReference>
<dbReference type="GO" id="GO:0009236">
    <property type="term" value="P:cobalamin biosynthetic process"/>
    <property type="evidence" value="ECO:0007669"/>
    <property type="project" value="UniProtKB-UniPathway"/>
</dbReference>
<dbReference type="AlphaFoldDB" id="A0A6M6JHZ7"/>
<dbReference type="GO" id="GO:0016994">
    <property type="term" value="F:precorrin-6A reductase activity"/>
    <property type="evidence" value="ECO:0007669"/>
    <property type="project" value="InterPro"/>
</dbReference>
<dbReference type="Pfam" id="PF02571">
    <property type="entry name" value="CbiJ"/>
    <property type="match status" value="1"/>
</dbReference>
<evidence type="ECO:0000256" key="1">
    <source>
        <dbReference type="ARBA" id="ARBA00004953"/>
    </source>
</evidence>
<dbReference type="InterPro" id="IPR003723">
    <property type="entry name" value="Precorrin-6x_reduct"/>
</dbReference>
<dbReference type="PANTHER" id="PTHR36925">
    <property type="entry name" value="COBALT-PRECORRIN-6A REDUCTASE"/>
    <property type="match status" value="1"/>
</dbReference>
<dbReference type="NCBIfam" id="TIGR00715">
    <property type="entry name" value="precor6x_red"/>
    <property type="match status" value="1"/>
</dbReference>
<dbReference type="EC" id="1.3.1.106" evidence="4"/>
<protein>
    <submittedName>
        <fullName evidence="4">Cobalt-precorrin-6A reductase</fullName>
        <ecNumber evidence="4">1.3.1.106</ecNumber>
    </submittedName>
</protein>
<evidence type="ECO:0000313" key="5">
    <source>
        <dbReference type="Proteomes" id="UP000505377"/>
    </source>
</evidence>
<dbReference type="RefSeq" id="WP_172160555.1">
    <property type="nucleotide sequence ID" value="NZ_CP053564.1"/>
</dbReference>
<dbReference type="NCBIfam" id="NF005968">
    <property type="entry name" value="PRK08057.1-2"/>
    <property type="match status" value="1"/>
</dbReference>
<keyword evidence="2" id="KW-0169">Cobalamin biosynthesis</keyword>